<dbReference type="Pfam" id="PF00781">
    <property type="entry name" value="DAGK_cat"/>
    <property type="match status" value="1"/>
</dbReference>
<dbReference type="InterPro" id="IPR017438">
    <property type="entry name" value="ATP-NAD_kinase_N"/>
</dbReference>
<dbReference type="RefSeq" id="WP_252623004.1">
    <property type="nucleotide sequence ID" value="NZ_CP099490.1"/>
</dbReference>
<keyword evidence="3" id="KW-1185">Reference proteome</keyword>
<accession>A0ABY4YLI0</accession>
<dbReference type="Pfam" id="PF09949">
    <property type="entry name" value="APP1_cat"/>
    <property type="match status" value="1"/>
</dbReference>
<dbReference type="SUPFAM" id="SSF111331">
    <property type="entry name" value="NAD kinase/diacylglycerol kinase-like"/>
    <property type="match status" value="1"/>
</dbReference>
<feature type="domain" description="DAGKc" evidence="1">
    <location>
        <begin position="2"/>
        <end position="130"/>
    </location>
</feature>
<dbReference type="Pfam" id="PF19279">
    <property type="entry name" value="YegS_C"/>
    <property type="match status" value="1"/>
</dbReference>
<protein>
    <submittedName>
        <fullName evidence="2">DUF2183 domain-containing protein</fullName>
    </submittedName>
</protein>
<sequence>MTGTTQVAAVLNPAADHAWAAQAELQRVCRLLEWPDPDIYYTTVTEPGARQARAALREGAQLVVVGGGDGTVRQVAGVLAGTGVPLGILPLGTANLFARNLGLARSDVTEMVQAALLGQTRHLDIGLVRYVQLGPAGPVESPPHHFLVLVGAGHDAATVADTRQALKRWVSWLAYFEPGARRLTKALLPLRVEVDGGRREDLSAWSLLVSNCGLIPAGIKVAADAEVDDGLLDLVHVAPPTVAHWAPIALKGLLGFRREVPGLSYRQARTVKVFSEEPVVIQIDGDPHPDILELDCTVLPGQLTVRTARSTQASTISTLMRGWTGRGAERRILRVLRHTPPEELDAVLGEVDLEALVRKLDDHRPGPDHRSALLDLLVRERRQVLTVARLAQLATALHRGPTPRSHELAIRDLVLSLRGEELEEFKSMVNSSGSYHDLDHLVFDDIGDDELRTQILAHIAAEAVGRASADLRILCDIDDTVLCMLHDRRYPRGTVYPGVVEFLLALDHGAAREPGRPGDLTFITARPSDPRGLVESYTRNGLAELGLPPHSVMTGHILNVATKGRIAERKMANFDRSRLLFPECQVVFIGDNGQADVEVGRAMLARDPEHVRAVFIHHVSPVGPDVRASLAAEGIWLFDTYADAAARAHELGLISEQGFEQVRAAVEATRSG</sequence>
<reference evidence="2" key="1">
    <citation type="submission" date="2022-06" db="EMBL/GenBank/DDBJ databases">
        <title>Ornithinimicrobium JY.X270.</title>
        <authorList>
            <person name="Huang Y."/>
        </authorList>
    </citation>
    <scope>NUCLEOTIDE SEQUENCE</scope>
    <source>
        <strain evidence="2">JY.X270</strain>
    </source>
</reference>
<dbReference type="InterPro" id="IPR019236">
    <property type="entry name" value="APP1_cat"/>
</dbReference>
<name>A0ABY4YLI0_9MICO</name>
<dbReference type="InterPro" id="IPR001206">
    <property type="entry name" value="Diacylglycerol_kinase_cat_dom"/>
</dbReference>
<dbReference type="Gene3D" id="2.60.200.40">
    <property type="match status" value="1"/>
</dbReference>
<dbReference type="InterPro" id="IPR016064">
    <property type="entry name" value="NAD/diacylglycerol_kinase_sf"/>
</dbReference>
<evidence type="ECO:0000313" key="2">
    <source>
        <dbReference type="EMBL" id="USQ77647.1"/>
    </source>
</evidence>
<dbReference type="PANTHER" id="PTHR40861">
    <property type="entry name" value="DUF2183 DOMAIN-CONTAINING PROTEIN"/>
    <property type="match status" value="1"/>
</dbReference>
<dbReference type="Proteomes" id="UP001056535">
    <property type="component" value="Chromosome"/>
</dbReference>
<gene>
    <name evidence="2" type="ORF">NF557_07015</name>
</gene>
<dbReference type="PROSITE" id="PS50146">
    <property type="entry name" value="DAGK"/>
    <property type="match status" value="1"/>
</dbReference>
<proteinExistence type="predicted"/>
<dbReference type="PANTHER" id="PTHR40861:SF1">
    <property type="entry name" value="PHOSPHATIDATE PHOSPHATASE APP1 CATALYTIC DOMAIN-CONTAINING PROTEIN"/>
    <property type="match status" value="1"/>
</dbReference>
<dbReference type="InterPro" id="IPR045540">
    <property type="entry name" value="YegS/DAGK_C"/>
</dbReference>
<organism evidence="2 3">
    <name type="scientific">Ornithinimicrobium cryptoxanthini</name>
    <dbReference type="NCBI Taxonomy" id="2934161"/>
    <lineage>
        <taxon>Bacteria</taxon>
        <taxon>Bacillati</taxon>
        <taxon>Actinomycetota</taxon>
        <taxon>Actinomycetes</taxon>
        <taxon>Micrococcales</taxon>
        <taxon>Ornithinimicrobiaceae</taxon>
        <taxon>Ornithinimicrobium</taxon>
    </lineage>
</organism>
<dbReference type="EMBL" id="CP099490">
    <property type="protein sequence ID" value="USQ77647.1"/>
    <property type="molecule type" value="Genomic_DNA"/>
</dbReference>
<evidence type="ECO:0000313" key="3">
    <source>
        <dbReference type="Proteomes" id="UP001056535"/>
    </source>
</evidence>
<evidence type="ECO:0000259" key="1">
    <source>
        <dbReference type="PROSITE" id="PS50146"/>
    </source>
</evidence>
<dbReference type="Gene3D" id="3.40.50.10330">
    <property type="entry name" value="Probable inorganic polyphosphate/atp-NAD kinase, domain 1"/>
    <property type="match status" value="1"/>
</dbReference>